<protein>
    <recommendedName>
        <fullName evidence="8">Proton extrusion protein PxcA</fullName>
    </recommendedName>
</protein>
<dbReference type="NCBIfam" id="NF002705">
    <property type="entry name" value="PRK02507.1-4"/>
    <property type="match status" value="1"/>
</dbReference>
<keyword evidence="8" id="KW-1003">Cell membrane</keyword>
<dbReference type="EMBL" id="JAYGHX010000002">
    <property type="protein sequence ID" value="MEA5390559.1"/>
    <property type="molecule type" value="Genomic_DNA"/>
</dbReference>
<comment type="similarity">
    <text evidence="8">Belongs to the CemA family.</text>
</comment>
<keyword evidence="4 8" id="KW-0375">Hydrogen ion transport</keyword>
<organism evidence="9 10">
    <name type="scientific">Cyanobium gracile UHCC 0139</name>
    <dbReference type="NCBI Taxonomy" id="3110308"/>
    <lineage>
        <taxon>Bacteria</taxon>
        <taxon>Bacillati</taxon>
        <taxon>Cyanobacteriota</taxon>
        <taxon>Cyanophyceae</taxon>
        <taxon>Synechococcales</taxon>
        <taxon>Prochlorococcaceae</taxon>
        <taxon>Cyanobium</taxon>
    </lineage>
</organism>
<keyword evidence="8" id="KW-0997">Cell inner membrane</keyword>
<proteinExistence type="inferred from homology"/>
<evidence type="ECO:0000256" key="1">
    <source>
        <dbReference type="ARBA" id="ARBA00004141"/>
    </source>
</evidence>
<comment type="subcellular location">
    <subcellularLocation>
        <location evidence="8">Cell inner membrane</location>
        <topology evidence="8">Multi-pass membrane protein</topology>
    </subcellularLocation>
    <subcellularLocation>
        <location evidence="1">Membrane</location>
        <topology evidence="1">Multi-pass membrane protein</topology>
    </subcellularLocation>
</comment>
<feature type="transmembrane region" description="Helical" evidence="8">
    <location>
        <begin position="298"/>
        <end position="316"/>
    </location>
</feature>
<feature type="transmembrane region" description="Helical" evidence="8">
    <location>
        <begin position="157"/>
        <end position="176"/>
    </location>
</feature>
<keyword evidence="2 8" id="KW-0813">Transport</keyword>
<dbReference type="HAMAP" id="MF_01308">
    <property type="entry name" value="CemA_PxcA"/>
    <property type="match status" value="1"/>
</dbReference>
<dbReference type="InterPro" id="IPR004282">
    <property type="entry name" value="CemA"/>
</dbReference>
<reference evidence="9 10" key="1">
    <citation type="submission" date="2023-12" db="EMBL/GenBank/DDBJ databases">
        <title>Baltic Sea Cyanobacteria.</title>
        <authorList>
            <person name="Delbaje E."/>
            <person name="Fewer D.P."/>
            <person name="Shishido T.K."/>
        </authorList>
    </citation>
    <scope>NUCLEOTIDE SEQUENCE [LARGE SCALE GENOMIC DNA]</scope>
    <source>
        <strain evidence="9 10">UHCC 0139</strain>
    </source>
</reference>
<gene>
    <name evidence="8 9" type="primary">pxcA</name>
    <name evidence="9" type="ORF">VB738_04705</name>
</gene>
<accession>A0ABU5RS32</accession>
<evidence type="ECO:0000256" key="7">
    <source>
        <dbReference type="ARBA" id="ARBA00023136"/>
    </source>
</evidence>
<dbReference type="Pfam" id="PF03040">
    <property type="entry name" value="CemA"/>
    <property type="match status" value="1"/>
</dbReference>
<sequence>MGLTNWMGTFGRARSLDLSSDLERGYEAALLIQSIEMEHYNDRPVRPELELSIPRAMQAQVLRRFRAALQVCRQSRDVLAPYRQELSGQELRQYQLIDTVTARYAVAREELPALSRTPEMLPRSLVSVVDQVRRQLDPEAEASVVAGFRRRRDSTLVSLRILLLLVLVPVLVQQVSRTYVVSPLVDRFAPDNAFLTYPKPHLEERAVEKLRVYQAEIEFDALLAGKALPSREELQTELAKRAQVLKEEADQESTHAIKNVLADVCGFIGFVVVAILGRRDIQVLRGFIDEMVYGLSDSAKAFAIILFTDIFVGFHSPEGWTVLLDGVADHLGLPARENFVMLFIATFPVVLATIFKYWIFRYLNRVSPSSVATLRNMNGGG</sequence>
<dbReference type="PANTHER" id="PTHR33650:SF2">
    <property type="entry name" value="CHLOROPLAST ENVELOPE MEMBRANE PROTEIN"/>
    <property type="match status" value="1"/>
</dbReference>
<evidence type="ECO:0000256" key="5">
    <source>
        <dbReference type="ARBA" id="ARBA00022989"/>
    </source>
</evidence>
<feature type="transmembrane region" description="Helical" evidence="8">
    <location>
        <begin position="339"/>
        <end position="359"/>
    </location>
</feature>
<keyword evidence="7 8" id="KW-0472">Membrane</keyword>
<evidence type="ECO:0000256" key="8">
    <source>
        <dbReference type="HAMAP-Rule" id="MF_01308"/>
    </source>
</evidence>
<comment type="function">
    <text evidence="8">Required for H(+) efflux immediately after light irradiation to form a rapid H(+) concentration gradient across the thylakoid membranes. Together with PxcL, contributes to transient H(+) uptake following dark to light transition.</text>
</comment>
<evidence type="ECO:0000256" key="2">
    <source>
        <dbReference type="ARBA" id="ARBA00022448"/>
    </source>
</evidence>
<evidence type="ECO:0000256" key="6">
    <source>
        <dbReference type="ARBA" id="ARBA00023065"/>
    </source>
</evidence>
<keyword evidence="10" id="KW-1185">Reference proteome</keyword>
<dbReference type="Proteomes" id="UP001304461">
    <property type="component" value="Unassembled WGS sequence"/>
</dbReference>
<name>A0ABU5RS32_9CYAN</name>
<dbReference type="PANTHER" id="PTHR33650">
    <property type="entry name" value="CHLOROPLAST ENVELOPE MEMBRANE PROTEIN-RELATED"/>
    <property type="match status" value="1"/>
</dbReference>
<evidence type="ECO:0000256" key="4">
    <source>
        <dbReference type="ARBA" id="ARBA00022781"/>
    </source>
</evidence>
<dbReference type="RefSeq" id="WP_323304651.1">
    <property type="nucleotide sequence ID" value="NZ_JAYGHX010000002.1"/>
</dbReference>
<keyword evidence="6 8" id="KW-0406">Ion transport</keyword>
<keyword evidence="5 8" id="KW-1133">Transmembrane helix</keyword>
<feature type="transmembrane region" description="Helical" evidence="8">
    <location>
        <begin position="260"/>
        <end position="277"/>
    </location>
</feature>
<evidence type="ECO:0000313" key="9">
    <source>
        <dbReference type="EMBL" id="MEA5390559.1"/>
    </source>
</evidence>
<keyword evidence="3 8" id="KW-0812">Transmembrane</keyword>
<comment type="caution">
    <text evidence="9">The sequence shown here is derived from an EMBL/GenBank/DDBJ whole genome shotgun (WGS) entry which is preliminary data.</text>
</comment>
<evidence type="ECO:0000256" key="3">
    <source>
        <dbReference type="ARBA" id="ARBA00022692"/>
    </source>
</evidence>
<evidence type="ECO:0000313" key="10">
    <source>
        <dbReference type="Proteomes" id="UP001304461"/>
    </source>
</evidence>